<accession>A0ABT5KFC6</accession>
<dbReference type="PANTHER" id="PTHR46268:SF6">
    <property type="entry name" value="UNIVERSAL STRESS PROTEIN UP12"/>
    <property type="match status" value="1"/>
</dbReference>
<name>A0ABT5KFC6_9BURK</name>
<dbReference type="EMBL" id="JAQQXT010000008">
    <property type="protein sequence ID" value="MDC8772632.1"/>
    <property type="molecule type" value="Genomic_DNA"/>
</dbReference>
<protein>
    <submittedName>
        <fullName evidence="4">Universal stress protein</fullName>
    </submittedName>
</protein>
<gene>
    <name evidence="4" type="ORF">PRZ03_13695</name>
</gene>
<evidence type="ECO:0000313" key="4">
    <source>
        <dbReference type="EMBL" id="MDC8772632.1"/>
    </source>
</evidence>
<dbReference type="InterPro" id="IPR014729">
    <property type="entry name" value="Rossmann-like_a/b/a_fold"/>
</dbReference>
<organism evidence="4 5">
    <name type="scientific">Roseateles albus</name>
    <dbReference type="NCBI Taxonomy" id="2987525"/>
    <lineage>
        <taxon>Bacteria</taxon>
        <taxon>Pseudomonadati</taxon>
        <taxon>Pseudomonadota</taxon>
        <taxon>Betaproteobacteria</taxon>
        <taxon>Burkholderiales</taxon>
        <taxon>Sphaerotilaceae</taxon>
        <taxon>Roseateles</taxon>
    </lineage>
</organism>
<dbReference type="InterPro" id="IPR006015">
    <property type="entry name" value="Universal_stress_UspA"/>
</dbReference>
<feature type="compositionally biased region" description="Polar residues" evidence="2">
    <location>
        <begin position="1"/>
        <end position="21"/>
    </location>
</feature>
<evidence type="ECO:0000256" key="1">
    <source>
        <dbReference type="ARBA" id="ARBA00008791"/>
    </source>
</evidence>
<dbReference type="Proteomes" id="UP001221189">
    <property type="component" value="Unassembled WGS sequence"/>
</dbReference>
<dbReference type="Pfam" id="PF00582">
    <property type="entry name" value="Usp"/>
    <property type="match status" value="1"/>
</dbReference>
<dbReference type="PRINTS" id="PR01438">
    <property type="entry name" value="UNVRSLSTRESS"/>
</dbReference>
<dbReference type="InterPro" id="IPR006016">
    <property type="entry name" value="UspA"/>
</dbReference>
<sequence>MSTPSNTAAPVSDTGGPSSATGERRDEFGRRIALTFESTVARPVAPPAKCWCVAFDGSGHSIHALTQAMQLATESGVNTLDIATVQHWLSTEAAETELAVRAWGTSAEARTLLDSRGFAWRLHALMGEPAQRLVELSELLGARGIVIGARGLSALDGLLLGSVAQQVIHNAHGSVLVVRAPAAP</sequence>
<evidence type="ECO:0000259" key="3">
    <source>
        <dbReference type="Pfam" id="PF00582"/>
    </source>
</evidence>
<feature type="region of interest" description="Disordered" evidence="2">
    <location>
        <begin position="1"/>
        <end position="25"/>
    </location>
</feature>
<evidence type="ECO:0000313" key="5">
    <source>
        <dbReference type="Proteomes" id="UP001221189"/>
    </source>
</evidence>
<dbReference type="SUPFAM" id="SSF52402">
    <property type="entry name" value="Adenine nucleotide alpha hydrolases-like"/>
    <property type="match status" value="1"/>
</dbReference>
<dbReference type="Gene3D" id="3.40.50.620">
    <property type="entry name" value="HUPs"/>
    <property type="match status" value="1"/>
</dbReference>
<dbReference type="CDD" id="cd00293">
    <property type="entry name" value="USP-like"/>
    <property type="match status" value="1"/>
</dbReference>
<comment type="similarity">
    <text evidence="1">Belongs to the universal stress protein A family.</text>
</comment>
<comment type="caution">
    <text evidence="4">The sequence shown here is derived from an EMBL/GenBank/DDBJ whole genome shotgun (WGS) entry which is preliminary data.</text>
</comment>
<evidence type="ECO:0000256" key="2">
    <source>
        <dbReference type="SAM" id="MobiDB-lite"/>
    </source>
</evidence>
<dbReference type="RefSeq" id="WP_273600824.1">
    <property type="nucleotide sequence ID" value="NZ_JAQQXT010000008.1"/>
</dbReference>
<keyword evidence="5" id="KW-1185">Reference proteome</keyword>
<proteinExistence type="inferred from homology"/>
<reference evidence="4 5" key="1">
    <citation type="submission" date="2022-10" db="EMBL/GenBank/DDBJ databases">
        <title>Paucibacter sp. hw1 Genome sequencing.</title>
        <authorList>
            <person name="Park S."/>
        </authorList>
    </citation>
    <scope>NUCLEOTIDE SEQUENCE [LARGE SCALE GENOMIC DNA]</scope>
    <source>
        <strain evidence="5">hw1</strain>
    </source>
</reference>
<feature type="domain" description="UspA" evidence="3">
    <location>
        <begin position="52"/>
        <end position="179"/>
    </location>
</feature>
<dbReference type="PANTHER" id="PTHR46268">
    <property type="entry name" value="STRESS RESPONSE PROTEIN NHAX"/>
    <property type="match status" value="1"/>
</dbReference>